<dbReference type="GO" id="GO:0005840">
    <property type="term" value="C:ribosome"/>
    <property type="evidence" value="ECO:0007669"/>
    <property type="project" value="UniProtKB-KW"/>
</dbReference>
<dbReference type="Gene3D" id="1.20.5.1150">
    <property type="entry name" value="Ribosomal protein S8"/>
    <property type="match status" value="1"/>
</dbReference>
<dbReference type="PRINTS" id="PR00976">
    <property type="entry name" value="RIBOSOMALS21"/>
</dbReference>
<protein>
    <recommendedName>
        <fullName evidence="4 5">Small ribosomal subunit protein bS21</fullName>
    </recommendedName>
</protein>
<evidence type="ECO:0000256" key="1">
    <source>
        <dbReference type="ARBA" id="ARBA00006640"/>
    </source>
</evidence>
<sequence>MVGVQIMEGESIDKLLKRFKKKYERAGILKEYRRRTYFIKPSVERRLKELRSKRRAQRANEELNS</sequence>
<dbReference type="GO" id="GO:0003735">
    <property type="term" value="F:structural constituent of ribosome"/>
    <property type="evidence" value="ECO:0007669"/>
    <property type="project" value="InterPro"/>
</dbReference>
<comment type="caution">
    <text evidence="7">The sequence shown here is derived from an EMBL/GenBank/DDBJ whole genome shotgun (WGS) entry which is preliminary data.</text>
</comment>
<dbReference type="NCBIfam" id="TIGR00030">
    <property type="entry name" value="S21p"/>
    <property type="match status" value="1"/>
</dbReference>
<dbReference type="GO" id="GO:0006412">
    <property type="term" value="P:translation"/>
    <property type="evidence" value="ECO:0007669"/>
    <property type="project" value="UniProtKB-UniRule"/>
</dbReference>
<organism evidence="7 8">
    <name type="scientific">Candidatus Thermochlorobacter aerophilus</name>
    <dbReference type="NCBI Taxonomy" id="1868324"/>
    <lineage>
        <taxon>Bacteria</taxon>
        <taxon>Pseudomonadati</taxon>
        <taxon>Chlorobiota</taxon>
        <taxon>Chlorobiia</taxon>
        <taxon>Chlorobiales</taxon>
        <taxon>Candidatus Thermochlorobacteriaceae</taxon>
        <taxon>Candidatus Thermochlorobacter</taxon>
    </lineage>
</organism>
<evidence type="ECO:0000256" key="6">
    <source>
        <dbReference type="RuleBase" id="RU000667"/>
    </source>
</evidence>
<dbReference type="Proteomes" id="UP000266389">
    <property type="component" value="Unassembled WGS sequence"/>
</dbReference>
<evidence type="ECO:0000256" key="3">
    <source>
        <dbReference type="ARBA" id="ARBA00023274"/>
    </source>
</evidence>
<gene>
    <name evidence="5 7" type="primary">rpsU</name>
    <name evidence="7" type="ORF">D0433_09005</name>
</gene>
<evidence type="ECO:0000313" key="8">
    <source>
        <dbReference type="Proteomes" id="UP000266389"/>
    </source>
</evidence>
<keyword evidence="3 5" id="KW-0687">Ribonucleoprotein</keyword>
<reference evidence="7 8" key="1">
    <citation type="journal article" date="2011" name="ISME J.">
        <title>Community ecology of hot spring cyanobacterial mats: predominant populations and their functional potential.</title>
        <authorList>
            <person name="Klatt C.G."/>
            <person name="Wood J.M."/>
            <person name="Rusch D.B."/>
            <person name="Bateson M.M."/>
            <person name="Hamamura N."/>
            <person name="Heidelberg J.F."/>
            <person name="Grossman A.R."/>
            <person name="Bhaya D."/>
            <person name="Cohan F.M."/>
            <person name="Kuhl M."/>
            <person name="Bryant D.A."/>
            <person name="Ward D.M."/>
        </authorList>
    </citation>
    <scope>NUCLEOTIDE SEQUENCE [LARGE SCALE GENOMIC DNA]</scope>
    <source>
        <strain evidence="7">OS</strain>
    </source>
</reference>
<dbReference type="HAMAP" id="MF_00358">
    <property type="entry name" value="Ribosomal_bS21"/>
    <property type="match status" value="1"/>
</dbReference>
<evidence type="ECO:0000256" key="5">
    <source>
        <dbReference type="HAMAP-Rule" id="MF_00358"/>
    </source>
</evidence>
<keyword evidence="2 5" id="KW-0689">Ribosomal protein</keyword>
<proteinExistence type="inferred from homology"/>
<evidence type="ECO:0000256" key="2">
    <source>
        <dbReference type="ARBA" id="ARBA00022980"/>
    </source>
</evidence>
<dbReference type="Pfam" id="PF01165">
    <property type="entry name" value="Ribosomal_S21"/>
    <property type="match status" value="1"/>
</dbReference>
<dbReference type="AlphaFoldDB" id="A0A395LZ03"/>
<name>A0A395LZ03_9BACT</name>
<dbReference type="GO" id="GO:1990904">
    <property type="term" value="C:ribonucleoprotein complex"/>
    <property type="evidence" value="ECO:0007669"/>
    <property type="project" value="UniProtKB-KW"/>
</dbReference>
<dbReference type="InterPro" id="IPR001911">
    <property type="entry name" value="Ribosomal_bS21"/>
</dbReference>
<accession>A0A395LZ03</accession>
<evidence type="ECO:0000313" key="7">
    <source>
        <dbReference type="EMBL" id="RFM23763.1"/>
    </source>
</evidence>
<dbReference type="EMBL" id="PHFL01000058">
    <property type="protein sequence ID" value="RFM23763.1"/>
    <property type="molecule type" value="Genomic_DNA"/>
</dbReference>
<evidence type="ECO:0000256" key="4">
    <source>
        <dbReference type="ARBA" id="ARBA00035135"/>
    </source>
</evidence>
<dbReference type="InterPro" id="IPR038380">
    <property type="entry name" value="Ribosomal_bS21_sf"/>
</dbReference>
<comment type="similarity">
    <text evidence="1 5 6">Belongs to the bacterial ribosomal protein bS21 family.</text>
</comment>